<dbReference type="Gene3D" id="3.40.630.30">
    <property type="match status" value="1"/>
</dbReference>
<dbReference type="SUPFAM" id="SSF55729">
    <property type="entry name" value="Acyl-CoA N-acyltransferases (Nat)"/>
    <property type="match status" value="1"/>
</dbReference>
<keyword evidence="2" id="KW-0012">Acyltransferase</keyword>
<dbReference type="CDD" id="cd04301">
    <property type="entry name" value="NAT_SF"/>
    <property type="match status" value="1"/>
</dbReference>
<protein>
    <submittedName>
        <fullName evidence="2">Putative GNAT family N-acyltransferase</fullName>
    </submittedName>
</protein>
<dbReference type="PROSITE" id="PS51186">
    <property type="entry name" value="GNAT"/>
    <property type="match status" value="1"/>
</dbReference>
<dbReference type="Pfam" id="PF13673">
    <property type="entry name" value="Acetyltransf_10"/>
    <property type="match status" value="1"/>
</dbReference>
<gene>
    <name evidence="2" type="ORF">B0I18_104217</name>
</gene>
<keyword evidence="3" id="KW-1185">Reference proteome</keyword>
<dbReference type="Proteomes" id="UP000240572">
    <property type="component" value="Unassembled WGS sequence"/>
</dbReference>
<organism evidence="2 3">
    <name type="scientific">Taibaiella chishuiensis</name>
    <dbReference type="NCBI Taxonomy" id="1434707"/>
    <lineage>
        <taxon>Bacteria</taxon>
        <taxon>Pseudomonadati</taxon>
        <taxon>Bacteroidota</taxon>
        <taxon>Chitinophagia</taxon>
        <taxon>Chitinophagales</taxon>
        <taxon>Chitinophagaceae</taxon>
        <taxon>Taibaiella</taxon>
    </lineage>
</organism>
<comment type="caution">
    <text evidence="2">The sequence shown here is derived from an EMBL/GenBank/DDBJ whole genome shotgun (WGS) entry which is preliminary data.</text>
</comment>
<feature type="domain" description="N-acetyltransferase" evidence="1">
    <location>
        <begin position="6"/>
        <end position="142"/>
    </location>
</feature>
<proteinExistence type="predicted"/>
<reference evidence="2 3" key="1">
    <citation type="submission" date="2018-03" db="EMBL/GenBank/DDBJ databases">
        <title>Genomic Encyclopedia of Type Strains, Phase III (KMG-III): the genomes of soil and plant-associated and newly described type strains.</title>
        <authorList>
            <person name="Whitman W."/>
        </authorList>
    </citation>
    <scope>NUCLEOTIDE SEQUENCE [LARGE SCALE GENOMIC DNA]</scope>
    <source>
        <strain evidence="2 3">CGMCC 1.12700</strain>
    </source>
</reference>
<dbReference type="InterPro" id="IPR000182">
    <property type="entry name" value="GNAT_dom"/>
</dbReference>
<dbReference type="RefSeq" id="WP_106523184.1">
    <property type="nucleotide sequence ID" value="NZ_PYGD01000004.1"/>
</dbReference>
<name>A0A2P8D4L7_9BACT</name>
<evidence type="ECO:0000313" key="3">
    <source>
        <dbReference type="Proteomes" id="UP000240572"/>
    </source>
</evidence>
<dbReference type="AlphaFoldDB" id="A0A2P8D4L7"/>
<dbReference type="InterPro" id="IPR016181">
    <property type="entry name" value="Acyl_CoA_acyltransferase"/>
</dbReference>
<dbReference type="OrthoDB" id="9796171at2"/>
<accession>A0A2P8D4L7</accession>
<dbReference type="EMBL" id="PYGD01000004">
    <property type="protein sequence ID" value="PSK92119.1"/>
    <property type="molecule type" value="Genomic_DNA"/>
</dbReference>
<evidence type="ECO:0000313" key="2">
    <source>
        <dbReference type="EMBL" id="PSK92119.1"/>
    </source>
</evidence>
<evidence type="ECO:0000259" key="1">
    <source>
        <dbReference type="PROSITE" id="PS51186"/>
    </source>
</evidence>
<dbReference type="GO" id="GO:0016747">
    <property type="term" value="F:acyltransferase activity, transferring groups other than amino-acyl groups"/>
    <property type="evidence" value="ECO:0007669"/>
    <property type="project" value="InterPro"/>
</dbReference>
<sequence>MTQQSITVKEISAAAELEQAFAVRYEVFVQGQGAPAALEVEGNESAVHFLALLEGRPAGAGRYRQTDKGFKLERIAVLEACRGRGVGDALVKAMLAGLRGKGTIYLHSQLAAAGLYARNGFVQEGQQFTEADMQHIKMVYAG</sequence>
<keyword evidence="2" id="KW-0808">Transferase</keyword>